<dbReference type="Gene3D" id="1.10.3500.10">
    <property type="entry name" value="Tex N-terminal region-like"/>
    <property type="match status" value="1"/>
</dbReference>
<dbReference type="Pfam" id="PF00575">
    <property type="entry name" value="S1"/>
    <property type="match status" value="1"/>
</dbReference>
<dbReference type="Gene3D" id="1.10.10.650">
    <property type="entry name" value="RuvA domain 2-like"/>
    <property type="match status" value="1"/>
</dbReference>
<comment type="caution">
    <text evidence="2">The sequence shown here is derived from an EMBL/GenBank/DDBJ whole genome shotgun (WGS) entry which is preliminary data.</text>
</comment>
<dbReference type="InterPro" id="IPR003029">
    <property type="entry name" value="S1_domain"/>
</dbReference>
<dbReference type="InterPro" id="IPR012340">
    <property type="entry name" value="NA-bd_OB-fold"/>
</dbReference>
<dbReference type="Pfam" id="PF16921">
    <property type="entry name" value="Tex_YqgF"/>
    <property type="match status" value="1"/>
</dbReference>
<protein>
    <submittedName>
        <fullName evidence="2">Tex family protein</fullName>
    </submittedName>
</protein>
<sequence length="747" mass="83569">MAKELETKETAVLGEQAGKYELTEEQKTLRQERILKQVARELELPLGKVRASVGLLDEGNTIPFIARYRKEMTGELDETQLRDIEERLQYLRNLEDRKLEVIRLIDEQGKLTAELKGAIEQAVKLQEVEDLYRPYRQKRKTRASVAKERGLEPLAVWIMTQPRQGSLEREAAAYIYPDKQVNTAEDAIQGASDIIAENLADDAKIRAWVRRFTQEQGIVGTEAKDAGVESVYEMYYAYQEPIRRLPPHRTLAINRGEREEVLKVRLEVPSERIHDYIAKQTIRGESIVKSTLLLVIEDAYKRLIAPSIEREVRGELTEKAEEHAIRIFAENLRNLLLQAPIKGKVVLGVDPAFRTGCKLAVVDETGKMLYIDVVYPTAPHNKVAEAETKVKAAIEKYGVELIVIGNGTASRETEQFIASLIAKIKARKLQYLIVNEAGASVYSASKLAAEEFPALDVAERSAISIARRLQDPLAELVKIEPKAIGVGQYQHDVAQKHLEEGLKAVVESAVNHVGVDLNTASPSLLSYVSGINGTIAKNIVKFREENGKFKDRKQLQKVPRLGAKTFEQCVGFMRVSEGASPLDNTPIHPESYEVVDRLFRELKLDLGKLGSQELKEKLQHADTEALAAKLDVGVPTLRDIMDSLLKPGRDPREELPLPIFRTDVLQIEDLTPGMQLQGTVRNVIDFGAFVDIGIKNDGLVHISQLSDTFVKHPMDVVSVGDTVTVWVLNVDLKKGRVGLTMKNPSKS</sequence>
<dbReference type="Gene3D" id="3.30.420.140">
    <property type="entry name" value="YqgF/RNase H-like domain"/>
    <property type="match status" value="1"/>
</dbReference>
<dbReference type="SUPFAM" id="SSF47781">
    <property type="entry name" value="RuvA domain 2-like"/>
    <property type="match status" value="2"/>
</dbReference>
<dbReference type="InterPro" id="IPR010994">
    <property type="entry name" value="RuvA_2-like"/>
</dbReference>
<dbReference type="SMART" id="SM00732">
    <property type="entry name" value="YqgFc"/>
    <property type="match status" value="1"/>
</dbReference>
<dbReference type="InterPro" id="IPR023323">
    <property type="entry name" value="Tex-like_dom_sf"/>
</dbReference>
<keyword evidence="3" id="KW-1185">Reference proteome</keyword>
<dbReference type="CDD" id="cd05685">
    <property type="entry name" value="S1_Tex"/>
    <property type="match status" value="1"/>
</dbReference>
<dbReference type="InterPro" id="IPR006641">
    <property type="entry name" value="YqgF/RNaseH-like_dom"/>
</dbReference>
<accession>A0ABV5VRW1</accession>
<dbReference type="PROSITE" id="PS50126">
    <property type="entry name" value="S1"/>
    <property type="match status" value="1"/>
</dbReference>
<dbReference type="Pfam" id="PF17674">
    <property type="entry name" value="HHH_9"/>
    <property type="match status" value="1"/>
</dbReference>
<dbReference type="RefSeq" id="WP_344905672.1">
    <property type="nucleotide sequence ID" value="NZ_BAAAYO010000002.1"/>
</dbReference>
<dbReference type="InterPro" id="IPR018974">
    <property type="entry name" value="Tex-like_N"/>
</dbReference>
<dbReference type="InterPro" id="IPR055179">
    <property type="entry name" value="Tex-like_central_region"/>
</dbReference>
<dbReference type="InterPro" id="IPR041692">
    <property type="entry name" value="HHH_9"/>
</dbReference>
<dbReference type="InterPro" id="IPR023319">
    <property type="entry name" value="Tex-like_HTH_dom_sf"/>
</dbReference>
<dbReference type="Gene3D" id="1.10.150.310">
    <property type="entry name" value="Tex RuvX-like domain-like"/>
    <property type="match status" value="1"/>
</dbReference>
<dbReference type="EMBL" id="JBHMAG010000004">
    <property type="protein sequence ID" value="MFB9751021.1"/>
    <property type="molecule type" value="Genomic_DNA"/>
</dbReference>
<dbReference type="Pfam" id="PF22706">
    <property type="entry name" value="Tex_central_region"/>
    <property type="match status" value="1"/>
</dbReference>
<proteinExistence type="predicted"/>
<reference evidence="2 3" key="1">
    <citation type="submission" date="2024-09" db="EMBL/GenBank/DDBJ databases">
        <authorList>
            <person name="Sun Q."/>
            <person name="Mori K."/>
        </authorList>
    </citation>
    <scope>NUCLEOTIDE SEQUENCE [LARGE SCALE GENOMIC DNA]</scope>
    <source>
        <strain evidence="2 3">JCM 12520</strain>
    </source>
</reference>
<feature type="domain" description="S1 motif" evidence="1">
    <location>
        <begin position="673"/>
        <end position="742"/>
    </location>
</feature>
<name>A0ABV5VRW1_9BACL</name>
<evidence type="ECO:0000313" key="3">
    <source>
        <dbReference type="Proteomes" id="UP001589619"/>
    </source>
</evidence>
<evidence type="ECO:0000259" key="1">
    <source>
        <dbReference type="PROSITE" id="PS50126"/>
    </source>
</evidence>
<dbReference type="SUPFAM" id="SSF158832">
    <property type="entry name" value="Tex N-terminal region-like"/>
    <property type="match status" value="1"/>
</dbReference>
<organism evidence="2 3">
    <name type="scientific">Paenibacillus hodogayensis</name>
    <dbReference type="NCBI Taxonomy" id="279208"/>
    <lineage>
        <taxon>Bacteria</taxon>
        <taxon>Bacillati</taxon>
        <taxon>Bacillota</taxon>
        <taxon>Bacilli</taxon>
        <taxon>Bacillales</taxon>
        <taxon>Paenibacillaceae</taxon>
        <taxon>Paenibacillus</taxon>
    </lineage>
</organism>
<dbReference type="Pfam" id="PF12836">
    <property type="entry name" value="HHH_3"/>
    <property type="match status" value="1"/>
</dbReference>
<dbReference type="PANTHER" id="PTHR10724:SF10">
    <property type="entry name" value="S1 RNA-BINDING DOMAIN-CONTAINING PROTEIN 1"/>
    <property type="match status" value="1"/>
</dbReference>
<dbReference type="PANTHER" id="PTHR10724">
    <property type="entry name" value="30S RIBOSOMAL PROTEIN S1"/>
    <property type="match status" value="1"/>
</dbReference>
<dbReference type="InterPro" id="IPR044146">
    <property type="entry name" value="S1_Tex"/>
</dbReference>
<dbReference type="Proteomes" id="UP001589619">
    <property type="component" value="Unassembled WGS sequence"/>
</dbReference>
<gene>
    <name evidence="2" type="ORF">ACFFNY_05495</name>
</gene>
<dbReference type="InterPro" id="IPR037027">
    <property type="entry name" value="YqgF/RNaseH-like_dom_sf"/>
</dbReference>
<dbReference type="Pfam" id="PF09371">
    <property type="entry name" value="Tex_N"/>
    <property type="match status" value="1"/>
</dbReference>
<dbReference type="InterPro" id="IPR032639">
    <property type="entry name" value="Tex_YqgF"/>
</dbReference>
<dbReference type="SMART" id="SM00316">
    <property type="entry name" value="S1"/>
    <property type="match status" value="1"/>
</dbReference>
<evidence type="ECO:0000313" key="2">
    <source>
        <dbReference type="EMBL" id="MFB9751021.1"/>
    </source>
</evidence>
<dbReference type="SUPFAM" id="SSF50249">
    <property type="entry name" value="Nucleic acid-binding proteins"/>
    <property type="match status" value="1"/>
</dbReference>
<dbReference type="SUPFAM" id="SSF53098">
    <property type="entry name" value="Ribonuclease H-like"/>
    <property type="match status" value="1"/>
</dbReference>
<dbReference type="Gene3D" id="2.40.50.140">
    <property type="entry name" value="Nucleic acid-binding proteins"/>
    <property type="match status" value="1"/>
</dbReference>
<dbReference type="InterPro" id="IPR012337">
    <property type="entry name" value="RNaseH-like_sf"/>
</dbReference>
<dbReference type="InterPro" id="IPR050437">
    <property type="entry name" value="Ribos_protein_bS1-like"/>
</dbReference>